<dbReference type="AlphaFoldDB" id="A0A061IXT1"/>
<dbReference type="Pfam" id="PF00153">
    <property type="entry name" value="Mito_carr"/>
    <property type="match status" value="3"/>
</dbReference>
<evidence type="ECO:0000313" key="11">
    <source>
        <dbReference type="EMBL" id="ESL07479.1"/>
    </source>
</evidence>
<dbReference type="SUPFAM" id="SSF103506">
    <property type="entry name" value="Mitochondrial carrier"/>
    <property type="match status" value="1"/>
</dbReference>
<feature type="transmembrane region" description="Helical" evidence="10">
    <location>
        <begin position="147"/>
        <end position="167"/>
    </location>
</feature>
<feature type="repeat" description="Solcar" evidence="8">
    <location>
        <begin position="243"/>
        <end position="332"/>
    </location>
</feature>
<dbReference type="GO" id="GO:0006862">
    <property type="term" value="P:nucleotide transport"/>
    <property type="evidence" value="ECO:0007669"/>
    <property type="project" value="InterPro"/>
</dbReference>
<accession>A0A061IXT1</accession>
<evidence type="ECO:0000256" key="1">
    <source>
        <dbReference type="ARBA" id="ARBA00004141"/>
    </source>
</evidence>
<evidence type="ECO:0000256" key="2">
    <source>
        <dbReference type="ARBA" id="ARBA00006375"/>
    </source>
</evidence>
<evidence type="ECO:0000256" key="3">
    <source>
        <dbReference type="ARBA" id="ARBA00022448"/>
    </source>
</evidence>
<dbReference type="Proteomes" id="UP000031737">
    <property type="component" value="Unassembled WGS sequence"/>
</dbReference>
<dbReference type="OrthoDB" id="270584at2759"/>
<dbReference type="GO" id="GO:0016020">
    <property type="term" value="C:membrane"/>
    <property type="evidence" value="ECO:0007669"/>
    <property type="project" value="UniProtKB-SubCell"/>
</dbReference>
<keyword evidence="5" id="KW-0677">Repeat</keyword>
<organism evidence="11 12">
    <name type="scientific">Trypanosoma rangeli SC58</name>
    <dbReference type="NCBI Taxonomy" id="429131"/>
    <lineage>
        <taxon>Eukaryota</taxon>
        <taxon>Discoba</taxon>
        <taxon>Euglenozoa</taxon>
        <taxon>Kinetoplastea</taxon>
        <taxon>Metakinetoplastina</taxon>
        <taxon>Trypanosomatida</taxon>
        <taxon>Trypanosomatidae</taxon>
        <taxon>Trypanosoma</taxon>
        <taxon>Herpetosoma</taxon>
    </lineage>
</organism>
<comment type="subcellular location">
    <subcellularLocation>
        <location evidence="1">Membrane</location>
        <topology evidence="1">Multi-pass membrane protein</topology>
    </subcellularLocation>
</comment>
<dbReference type="EMBL" id="AUPL01004831">
    <property type="protein sequence ID" value="ESL07479.1"/>
    <property type="molecule type" value="Genomic_DNA"/>
</dbReference>
<proteinExistence type="inferred from homology"/>
<keyword evidence="4 8" id="KW-0812">Transmembrane</keyword>
<evidence type="ECO:0000256" key="10">
    <source>
        <dbReference type="SAM" id="Phobius"/>
    </source>
</evidence>
<dbReference type="VEuPathDB" id="TriTrypDB:TRSC58_04831"/>
<dbReference type="Gene3D" id="1.50.40.10">
    <property type="entry name" value="Mitochondrial carrier domain"/>
    <property type="match status" value="2"/>
</dbReference>
<dbReference type="GO" id="GO:0055085">
    <property type="term" value="P:transmembrane transport"/>
    <property type="evidence" value="ECO:0007669"/>
    <property type="project" value="InterPro"/>
</dbReference>
<evidence type="ECO:0000256" key="6">
    <source>
        <dbReference type="ARBA" id="ARBA00022989"/>
    </source>
</evidence>
<keyword evidence="6 10" id="KW-1133">Transmembrane helix</keyword>
<keyword evidence="3 9" id="KW-0813">Transport</keyword>
<evidence type="ECO:0000256" key="7">
    <source>
        <dbReference type="ARBA" id="ARBA00023136"/>
    </source>
</evidence>
<sequence length="337" mass="37525">MTTAYQDGLLSSGTRRQGAITADATATAAVRGDFDKKGKTDLNSSPLSHTISSQLASSTSTLVFYPFDMLRVRFMSQDGTIQRQHNGQTYHSIRKAFATIYREEGPRALFRGCHVAVLGSAAAWGVYMYTYRSLCCSGDVSSFLGRAGVSFLASLLSTALTSPIWLIKTRMQIEDATQSRNYVTFGSGFRHVLRTTGCCSLWRGVSLQMTLILPSALNYPMYDFFKGMMLQSRSQPTVKGGELSVSETLVCSTLTKLLFVLLSHPIMFLKVRLQDQRWNMGEVKYSNVRRSLLLIMKREGIHGMFRGLNSSLIHSLPRGVTHYLLYERALGVINAYV</sequence>
<evidence type="ECO:0000256" key="4">
    <source>
        <dbReference type="ARBA" id="ARBA00022692"/>
    </source>
</evidence>
<dbReference type="InterPro" id="IPR023395">
    <property type="entry name" value="MCP_dom_sf"/>
</dbReference>
<keyword evidence="12" id="KW-1185">Reference proteome</keyword>
<dbReference type="InterPro" id="IPR018108">
    <property type="entry name" value="MCP_transmembrane"/>
</dbReference>
<comment type="similarity">
    <text evidence="2 9">Belongs to the mitochondrial carrier (TC 2.A.29) family.</text>
</comment>
<dbReference type="PROSITE" id="PS50920">
    <property type="entry name" value="SOLCAR"/>
    <property type="match status" value="3"/>
</dbReference>
<feature type="transmembrane region" description="Helical" evidence="10">
    <location>
        <begin position="108"/>
        <end position="127"/>
    </location>
</feature>
<evidence type="ECO:0000256" key="9">
    <source>
        <dbReference type="RuleBase" id="RU000488"/>
    </source>
</evidence>
<feature type="repeat" description="Solcar" evidence="8">
    <location>
        <begin position="141"/>
        <end position="228"/>
    </location>
</feature>
<reference evidence="11 12" key="1">
    <citation type="submission" date="2013-07" db="EMBL/GenBank/DDBJ databases">
        <authorList>
            <person name="Stoco P.H."/>
            <person name="Wagner G."/>
            <person name="Gerber A."/>
            <person name="Zaha A."/>
            <person name="Thompson C."/>
            <person name="Bartholomeu D.C."/>
            <person name="Luckemeyer D.D."/>
            <person name="Bahia D."/>
            <person name="Loreto E."/>
            <person name="Prestes E.B."/>
            <person name="Lima F.M."/>
            <person name="Rodrigues-Luiz G."/>
            <person name="Vallejo G.A."/>
            <person name="Filho J.F."/>
            <person name="Monteiro K.M."/>
            <person name="Tyler K.M."/>
            <person name="de Almeida L.G."/>
            <person name="Ortiz M.F."/>
            <person name="Siervo M.A."/>
            <person name="de Moraes M.H."/>
            <person name="Cunha O.L."/>
            <person name="Mendonca-Neto R."/>
            <person name="Silva R."/>
            <person name="Teixeira S.M."/>
            <person name="Murta S.M."/>
            <person name="Sincero T.C."/>
            <person name="Mendes T.A."/>
            <person name="Urmenyi T.P."/>
            <person name="Silva V.G."/>
            <person name="da Rocha W.D."/>
            <person name="Andersson B."/>
            <person name="Romanha A.J."/>
            <person name="Steindel M."/>
            <person name="de Vasconcelos A.T."/>
            <person name="Grisard E.C."/>
        </authorList>
    </citation>
    <scope>NUCLEOTIDE SEQUENCE [LARGE SCALE GENOMIC DNA]</scope>
    <source>
        <strain evidence="11 12">SC58</strain>
    </source>
</reference>
<name>A0A061IXT1_TRYRA</name>
<comment type="caution">
    <text evidence="11">The sequence shown here is derived from an EMBL/GenBank/DDBJ whole genome shotgun (WGS) entry which is preliminary data.</text>
</comment>
<dbReference type="InterPro" id="IPR044712">
    <property type="entry name" value="SLC25A32-like"/>
</dbReference>
<evidence type="ECO:0000256" key="5">
    <source>
        <dbReference type="ARBA" id="ARBA00022737"/>
    </source>
</evidence>
<gene>
    <name evidence="11" type="ORF">TRSC58_04831</name>
</gene>
<protein>
    <submittedName>
        <fullName evidence="11">Mitochondrial carrier protein</fullName>
    </submittedName>
</protein>
<dbReference type="PANTHER" id="PTHR45683">
    <property type="entry name" value="MITOCHONDRIAL NICOTINAMIDE ADENINE DINUCLEOTIDE TRANSPORTER 1-RELATED-RELATED"/>
    <property type="match status" value="1"/>
</dbReference>
<feature type="repeat" description="Solcar" evidence="8">
    <location>
        <begin position="44"/>
        <end position="137"/>
    </location>
</feature>
<evidence type="ECO:0000313" key="12">
    <source>
        <dbReference type="Proteomes" id="UP000031737"/>
    </source>
</evidence>
<evidence type="ECO:0000256" key="8">
    <source>
        <dbReference type="PROSITE-ProRule" id="PRU00282"/>
    </source>
</evidence>
<keyword evidence="7 8" id="KW-0472">Membrane</keyword>